<organism evidence="1">
    <name type="scientific">Cladocopium goreaui</name>
    <dbReference type="NCBI Taxonomy" id="2562237"/>
    <lineage>
        <taxon>Eukaryota</taxon>
        <taxon>Sar</taxon>
        <taxon>Alveolata</taxon>
        <taxon>Dinophyceae</taxon>
        <taxon>Suessiales</taxon>
        <taxon>Symbiodiniaceae</taxon>
        <taxon>Cladocopium</taxon>
    </lineage>
</organism>
<dbReference type="EMBL" id="CAMXCT030000539">
    <property type="protein sequence ID" value="CAL4767453.1"/>
    <property type="molecule type" value="Genomic_DNA"/>
</dbReference>
<evidence type="ECO:0000313" key="1">
    <source>
        <dbReference type="EMBL" id="CAI3980141.1"/>
    </source>
</evidence>
<dbReference type="EMBL" id="CAMXCT020000539">
    <property type="protein sequence ID" value="CAL1133516.1"/>
    <property type="molecule type" value="Genomic_DNA"/>
</dbReference>
<dbReference type="EMBL" id="CAMXCT010000539">
    <property type="protein sequence ID" value="CAI3980141.1"/>
    <property type="molecule type" value="Genomic_DNA"/>
</dbReference>
<name>A0A9P1BXN7_9DINO</name>
<dbReference type="OrthoDB" id="7848332at2759"/>
<dbReference type="AlphaFoldDB" id="A0A9P1BXN7"/>
<evidence type="ECO:0000313" key="2">
    <source>
        <dbReference type="EMBL" id="CAL1133516.1"/>
    </source>
</evidence>
<dbReference type="InterPro" id="IPR029063">
    <property type="entry name" value="SAM-dependent_MTases_sf"/>
</dbReference>
<keyword evidence="3" id="KW-1185">Reference proteome</keyword>
<sequence length="201" mass="22760">MAFNPVPAQLTVHVRWPTHPDDAEFTLDSVVAGLGMSDMDCDINSLVIPASTPSHRVLTPPLELLPNSWVPWDTSLSESRRFHLVFLDRQLYADTVELANTIQATMDWVPTACAEWSHTYIELTLLNHAEMVELQELSFEAFQQSWLPLPETDLDYYFSSYARLGIHEDMLKDEVRTGSYMEAIDSSQVDVDGGKQPRISC</sequence>
<accession>A0A9P1BXN7</accession>
<dbReference type="Proteomes" id="UP001152797">
    <property type="component" value="Unassembled WGS sequence"/>
</dbReference>
<dbReference type="Gene3D" id="3.40.50.150">
    <property type="entry name" value="Vaccinia Virus protein VP39"/>
    <property type="match status" value="1"/>
</dbReference>
<proteinExistence type="predicted"/>
<protein>
    <submittedName>
        <fullName evidence="1">Uncharacterized protein</fullName>
    </submittedName>
</protein>
<evidence type="ECO:0000313" key="3">
    <source>
        <dbReference type="Proteomes" id="UP001152797"/>
    </source>
</evidence>
<reference evidence="1" key="1">
    <citation type="submission" date="2022-10" db="EMBL/GenBank/DDBJ databases">
        <authorList>
            <person name="Chen Y."/>
            <person name="Dougan E. K."/>
            <person name="Chan C."/>
            <person name="Rhodes N."/>
            <person name="Thang M."/>
        </authorList>
    </citation>
    <scope>NUCLEOTIDE SEQUENCE</scope>
</reference>
<comment type="caution">
    <text evidence="1">The sequence shown here is derived from an EMBL/GenBank/DDBJ whole genome shotgun (WGS) entry which is preliminary data.</text>
</comment>
<reference evidence="2" key="2">
    <citation type="submission" date="2024-04" db="EMBL/GenBank/DDBJ databases">
        <authorList>
            <person name="Chen Y."/>
            <person name="Shah S."/>
            <person name="Dougan E. K."/>
            <person name="Thang M."/>
            <person name="Chan C."/>
        </authorList>
    </citation>
    <scope>NUCLEOTIDE SEQUENCE [LARGE SCALE GENOMIC DNA]</scope>
</reference>
<gene>
    <name evidence="1" type="ORF">C1SCF055_LOCUS8045</name>
</gene>